<evidence type="ECO:0000313" key="2">
    <source>
        <dbReference type="Proteomes" id="UP001066276"/>
    </source>
</evidence>
<evidence type="ECO:0000313" key="1">
    <source>
        <dbReference type="EMBL" id="KAJ1214163.1"/>
    </source>
</evidence>
<dbReference type="EMBL" id="JANPWB010000001">
    <property type="protein sequence ID" value="KAJ1214163.1"/>
    <property type="molecule type" value="Genomic_DNA"/>
</dbReference>
<feature type="non-terminal residue" evidence="1">
    <location>
        <position position="138"/>
    </location>
</feature>
<dbReference type="Proteomes" id="UP001066276">
    <property type="component" value="Chromosome 1_1"/>
</dbReference>
<sequence>MFDRDCRQLKTKHHHPLTKAAAASAVHSSQKRAVNAAGWCESESGSESGLRVGGTGRIVTQEEESLIFTGSRGPGQVTRGSCQQQTSFAGQLRARLAATGTGHAGWRRRGATQSGPVPFYPRSWVRLRRLDCTTCTSQ</sequence>
<comment type="caution">
    <text evidence="1">The sequence shown here is derived from an EMBL/GenBank/DDBJ whole genome shotgun (WGS) entry which is preliminary data.</text>
</comment>
<gene>
    <name evidence="1" type="ORF">NDU88_001789</name>
</gene>
<name>A0AAV7WNS8_PLEWA</name>
<keyword evidence="2" id="KW-1185">Reference proteome</keyword>
<organism evidence="1 2">
    <name type="scientific">Pleurodeles waltl</name>
    <name type="common">Iberian ribbed newt</name>
    <dbReference type="NCBI Taxonomy" id="8319"/>
    <lineage>
        <taxon>Eukaryota</taxon>
        <taxon>Metazoa</taxon>
        <taxon>Chordata</taxon>
        <taxon>Craniata</taxon>
        <taxon>Vertebrata</taxon>
        <taxon>Euteleostomi</taxon>
        <taxon>Amphibia</taxon>
        <taxon>Batrachia</taxon>
        <taxon>Caudata</taxon>
        <taxon>Salamandroidea</taxon>
        <taxon>Salamandridae</taxon>
        <taxon>Pleurodelinae</taxon>
        <taxon>Pleurodeles</taxon>
    </lineage>
</organism>
<dbReference type="AlphaFoldDB" id="A0AAV7WNS8"/>
<proteinExistence type="predicted"/>
<reference evidence="1" key="1">
    <citation type="journal article" date="2022" name="bioRxiv">
        <title>Sequencing and chromosome-scale assembly of the giantPleurodeles waltlgenome.</title>
        <authorList>
            <person name="Brown T."/>
            <person name="Elewa A."/>
            <person name="Iarovenko S."/>
            <person name="Subramanian E."/>
            <person name="Araus A.J."/>
            <person name="Petzold A."/>
            <person name="Susuki M."/>
            <person name="Suzuki K.-i.T."/>
            <person name="Hayashi T."/>
            <person name="Toyoda A."/>
            <person name="Oliveira C."/>
            <person name="Osipova E."/>
            <person name="Leigh N.D."/>
            <person name="Simon A."/>
            <person name="Yun M.H."/>
        </authorList>
    </citation>
    <scope>NUCLEOTIDE SEQUENCE</scope>
    <source>
        <strain evidence="1">20211129_DDA</strain>
        <tissue evidence="1">Liver</tissue>
    </source>
</reference>
<accession>A0AAV7WNS8</accession>
<protein>
    <submittedName>
        <fullName evidence="1">Uncharacterized protein</fullName>
    </submittedName>
</protein>